<comment type="similarity">
    <text evidence="1">Belongs to the 11S seed storage protein (globulins) family.</text>
</comment>
<dbReference type="Proteomes" id="UP000823749">
    <property type="component" value="Chromosome 1"/>
</dbReference>
<dbReference type="PANTHER" id="PTHR31189:SF54">
    <property type="entry name" value="11S GLOBULIN SEED STORAGE PROTEIN 2-LIKE"/>
    <property type="match status" value="1"/>
</dbReference>
<dbReference type="InterPro" id="IPR006044">
    <property type="entry name" value="11S_seedstore_pln"/>
</dbReference>
<dbReference type="CDD" id="cd02242">
    <property type="entry name" value="cupin_11S_legumin_N"/>
    <property type="match status" value="1"/>
</dbReference>
<feature type="signal peptide" evidence="6">
    <location>
        <begin position="1"/>
        <end position="24"/>
    </location>
</feature>
<evidence type="ECO:0000313" key="9">
    <source>
        <dbReference type="Proteomes" id="UP000823749"/>
    </source>
</evidence>
<feature type="chain" id="PRO_5043439806" description="Cupin type-1 domain-containing protein" evidence="6">
    <location>
        <begin position="25"/>
        <end position="457"/>
    </location>
</feature>
<dbReference type="Gene3D" id="2.60.120.10">
    <property type="entry name" value="Jelly Rolls"/>
    <property type="match status" value="2"/>
</dbReference>
<dbReference type="InterPro" id="IPR011051">
    <property type="entry name" value="RmlC_Cupin_sf"/>
</dbReference>
<evidence type="ECO:0000256" key="1">
    <source>
        <dbReference type="ARBA" id="ARBA00007178"/>
    </source>
</evidence>
<dbReference type="GO" id="GO:0045735">
    <property type="term" value="F:nutrient reservoir activity"/>
    <property type="evidence" value="ECO:0007669"/>
    <property type="project" value="UniProtKB-KW"/>
</dbReference>
<dbReference type="Pfam" id="PF00190">
    <property type="entry name" value="Cupin_1"/>
    <property type="match status" value="2"/>
</dbReference>
<evidence type="ECO:0000313" key="8">
    <source>
        <dbReference type="EMBL" id="KAG5567422.1"/>
    </source>
</evidence>
<evidence type="ECO:0000256" key="4">
    <source>
        <dbReference type="ARBA" id="ARBA00023157"/>
    </source>
</evidence>
<keyword evidence="3" id="KW-0708">Seed storage protein</keyword>
<sequence>MATNKLALLLLALSLSLLASVALGRQSQTRLSRAQQCRFNQLTRSQPSRRIESEGGVTDVWDENEDQFQCAGVAPLRNILQPNSLSLPNFHPAPRLVYIERGQGLLGVNFPGCAETFQSQQSSSEGGREREQGRGPSGQDQHQKIRRIRRGDIVALPSGVAHWCFNDGDEELVAVSITDLNNEANQLDQHLRAYYLAGGPQKHGRQGEQGPENFQNIMRGFDEELLAEAFNVDREIVRKMQRQDDRGLIVKVREGMGVIRPDEREEEEEGEWGRRSNGIEETWCTMRLHHNVDDRREAEVYSREGGRLNVVNRNKLPILRYMDLSAEKGHLFPNALYTPHWSINSHSIVYVTRGEGQVQIADHRGQSVMNDRVSRGDMFVVPQYYAATIKAQSNGIEWVSFKTNGLPMRSPVAGYTSVLRAMPLQVISNSYQISPGEAQNLKYNRGRETVLASPRRS</sequence>
<name>A0AAV6LRC9_9ERIC</name>
<dbReference type="InterPro" id="IPR050253">
    <property type="entry name" value="Seed_Storage-Functional"/>
</dbReference>
<keyword evidence="9" id="KW-1185">Reference proteome</keyword>
<feature type="domain" description="Cupin type-1" evidence="7">
    <location>
        <begin position="39"/>
        <end position="238"/>
    </location>
</feature>
<evidence type="ECO:0000256" key="6">
    <source>
        <dbReference type="SAM" id="SignalP"/>
    </source>
</evidence>
<dbReference type="InterPro" id="IPR014710">
    <property type="entry name" value="RmlC-like_jellyroll"/>
</dbReference>
<dbReference type="CDD" id="cd02243">
    <property type="entry name" value="cupin_11S_legumin_C"/>
    <property type="match status" value="1"/>
</dbReference>
<keyword evidence="4" id="KW-1015">Disulfide bond</keyword>
<dbReference type="SUPFAM" id="SSF51182">
    <property type="entry name" value="RmlC-like cupins"/>
    <property type="match status" value="1"/>
</dbReference>
<dbReference type="AlphaFoldDB" id="A0AAV6LRC9"/>
<dbReference type="PANTHER" id="PTHR31189">
    <property type="entry name" value="OS03G0336100 PROTEIN-RELATED"/>
    <property type="match status" value="1"/>
</dbReference>
<gene>
    <name evidence="8" type="ORF">RHGRI_002836</name>
</gene>
<protein>
    <recommendedName>
        <fullName evidence="7">Cupin type-1 domain-containing protein</fullName>
    </recommendedName>
</protein>
<evidence type="ECO:0000256" key="2">
    <source>
        <dbReference type="ARBA" id="ARBA00022761"/>
    </source>
</evidence>
<dbReference type="SMART" id="SM00835">
    <property type="entry name" value="Cupin_1"/>
    <property type="match status" value="2"/>
</dbReference>
<evidence type="ECO:0000256" key="3">
    <source>
        <dbReference type="ARBA" id="ARBA00023129"/>
    </source>
</evidence>
<feature type="domain" description="Cupin type-1" evidence="7">
    <location>
        <begin position="290"/>
        <end position="439"/>
    </location>
</feature>
<comment type="caution">
    <text evidence="8">The sequence shown here is derived from an EMBL/GenBank/DDBJ whole genome shotgun (WGS) entry which is preliminary data.</text>
</comment>
<accession>A0AAV6LRC9</accession>
<keyword evidence="2" id="KW-0758">Storage protein</keyword>
<dbReference type="FunFam" id="2.60.120.10:FF:000073">
    <property type="entry name" value="Glycinin G1"/>
    <property type="match status" value="1"/>
</dbReference>
<keyword evidence="6" id="KW-0732">Signal</keyword>
<evidence type="ECO:0000256" key="5">
    <source>
        <dbReference type="SAM" id="MobiDB-lite"/>
    </source>
</evidence>
<organism evidence="8 9">
    <name type="scientific">Rhododendron griersonianum</name>
    <dbReference type="NCBI Taxonomy" id="479676"/>
    <lineage>
        <taxon>Eukaryota</taxon>
        <taxon>Viridiplantae</taxon>
        <taxon>Streptophyta</taxon>
        <taxon>Embryophyta</taxon>
        <taxon>Tracheophyta</taxon>
        <taxon>Spermatophyta</taxon>
        <taxon>Magnoliopsida</taxon>
        <taxon>eudicotyledons</taxon>
        <taxon>Gunneridae</taxon>
        <taxon>Pentapetalae</taxon>
        <taxon>asterids</taxon>
        <taxon>Ericales</taxon>
        <taxon>Ericaceae</taxon>
        <taxon>Ericoideae</taxon>
        <taxon>Rhodoreae</taxon>
        <taxon>Rhododendron</taxon>
    </lineage>
</organism>
<evidence type="ECO:0000259" key="7">
    <source>
        <dbReference type="SMART" id="SM00835"/>
    </source>
</evidence>
<proteinExistence type="inferred from homology"/>
<dbReference type="InterPro" id="IPR006045">
    <property type="entry name" value="Cupin_1"/>
</dbReference>
<reference evidence="8" key="1">
    <citation type="submission" date="2020-08" db="EMBL/GenBank/DDBJ databases">
        <title>Plant Genome Project.</title>
        <authorList>
            <person name="Zhang R.-G."/>
        </authorList>
    </citation>
    <scope>NUCLEOTIDE SEQUENCE</scope>
    <source>
        <strain evidence="8">WSP0</strain>
        <tissue evidence="8">Leaf</tissue>
    </source>
</reference>
<dbReference type="EMBL" id="JACTNZ010000001">
    <property type="protein sequence ID" value="KAG5567422.1"/>
    <property type="molecule type" value="Genomic_DNA"/>
</dbReference>
<feature type="region of interest" description="Disordered" evidence="5">
    <location>
        <begin position="117"/>
        <end position="144"/>
    </location>
</feature>
<dbReference type="PRINTS" id="PR00439">
    <property type="entry name" value="11SGLOBULIN"/>
</dbReference>